<evidence type="ECO:0000313" key="6">
    <source>
        <dbReference type="EMBL" id="GAA1997253.1"/>
    </source>
</evidence>
<dbReference type="SMART" id="SM00823">
    <property type="entry name" value="PKS_PP"/>
    <property type="match status" value="1"/>
</dbReference>
<dbReference type="EMBL" id="BAAAQM010000059">
    <property type="protein sequence ID" value="GAA1997253.1"/>
    <property type="molecule type" value="Genomic_DNA"/>
</dbReference>
<comment type="caution">
    <text evidence="6">The sequence shown here is derived from an EMBL/GenBank/DDBJ whole genome shotgun (WGS) entry which is preliminary data.</text>
</comment>
<dbReference type="PANTHER" id="PTHR45527:SF1">
    <property type="entry name" value="FATTY ACID SYNTHASE"/>
    <property type="match status" value="1"/>
</dbReference>
<keyword evidence="2" id="KW-0596">Phosphopantetheine</keyword>
<dbReference type="Gene3D" id="3.40.50.12780">
    <property type="entry name" value="N-terminal domain of ligase-like"/>
    <property type="match status" value="1"/>
</dbReference>
<reference evidence="6 7" key="1">
    <citation type="journal article" date="2019" name="Int. J. Syst. Evol. Microbiol.">
        <title>The Global Catalogue of Microorganisms (GCM) 10K type strain sequencing project: providing services to taxonomists for standard genome sequencing and annotation.</title>
        <authorList>
            <consortium name="The Broad Institute Genomics Platform"/>
            <consortium name="The Broad Institute Genome Sequencing Center for Infectious Disease"/>
            <person name="Wu L."/>
            <person name="Ma J."/>
        </authorList>
    </citation>
    <scope>NUCLEOTIDE SEQUENCE [LARGE SCALE GENOMIC DNA]</scope>
    <source>
        <strain evidence="6 7">JCM 16013</strain>
    </source>
</reference>
<dbReference type="PROSITE" id="PS50075">
    <property type="entry name" value="CARRIER"/>
    <property type="match status" value="1"/>
</dbReference>
<dbReference type="PANTHER" id="PTHR45527">
    <property type="entry name" value="NONRIBOSOMAL PEPTIDE SYNTHETASE"/>
    <property type="match status" value="1"/>
</dbReference>
<evidence type="ECO:0000256" key="1">
    <source>
        <dbReference type="ARBA" id="ARBA00001957"/>
    </source>
</evidence>
<dbReference type="Pfam" id="PF13193">
    <property type="entry name" value="AMP-binding_C"/>
    <property type="match status" value="1"/>
</dbReference>
<dbReference type="SUPFAM" id="SSF47336">
    <property type="entry name" value="ACP-like"/>
    <property type="match status" value="1"/>
</dbReference>
<dbReference type="Gene3D" id="3.30.300.30">
    <property type="match status" value="1"/>
</dbReference>
<evidence type="ECO:0000256" key="4">
    <source>
        <dbReference type="SAM" id="MobiDB-lite"/>
    </source>
</evidence>
<dbReference type="PROSITE" id="PS00455">
    <property type="entry name" value="AMP_BINDING"/>
    <property type="match status" value="1"/>
</dbReference>
<dbReference type="Pfam" id="PF00501">
    <property type="entry name" value="AMP-binding"/>
    <property type="match status" value="1"/>
</dbReference>
<dbReference type="InterPro" id="IPR045851">
    <property type="entry name" value="AMP-bd_C_sf"/>
</dbReference>
<dbReference type="InterPro" id="IPR020845">
    <property type="entry name" value="AMP-binding_CS"/>
</dbReference>
<dbReference type="InterPro" id="IPR009081">
    <property type="entry name" value="PP-bd_ACP"/>
</dbReference>
<evidence type="ECO:0000256" key="3">
    <source>
        <dbReference type="ARBA" id="ARBA00022553"/>
    </source>
</evidence>
<keyword evidence="7" id="KW-1185">Reference proteome</keyword>
<dbReference type="InterPro" id="IPR025110">
    <property type="entry name" value="AMP-bd_C"/>
</dbReference>
<feature type="region of interest" description="Disordered" evidence="4">
    <location>
        <begin position="526"/>
        <end position="546"/>
    </location>
</feature>
<protein>
    <recommendedName>
        <fullName evidence="5">Carrier domain-containing protein</fullName>
    </recommendedName>
</protein>
<dbReference type="NCBIfam" id="TIGR01733">
    <property type="entry name" value="AA-adenyl-dom"/>
    <property type="match status" value="1"/>
</dbReference>
<gene>
    <name evidence="6" type="ORF">GCM10009838_73130</name>
</gene>
<dbReference type="InterPro" id="IPR010071">
    <property type="entry name" value="AA_adenyl_dom"/>
</dbReference>
<dbReference type="SUPFAM" id="SSF52777">
    <property type="entry name" value="CoA-dependent acyltransferases"/>
    <property type="match status" value="2"/>
</dbReference>
<feature type="domain" description="Carrier" evidence="5">
    <location>
        <begin position="919"/>
        <end position="994"/>
    </location>
</feature>
<dbReference type="SUPFAM" id="SSF56801">
    <property type="entry name" value="Acetyl-CoA synthetase-like"/>
    <property type="match status" value="1"/>
</dbReference>
<dbReference type="Gene3D" id="1.10.1200.10">
    <property type="entry name" value="ACP-like"/>
    <property type="match status" value="1"/>
</dbReference>
<comment type="cofactor">
    <cofactor evidence="1">
        <name>pantetheine 4'-phosphate</name>
        <dbReference type="ChEBI" id="CHEBI:47942"/>
    </cofactor>
</comment>
<dbReference type="InterPro" id="IPR023213">
    <property type="entry name" value="CAT-like_dom_sf"/>
</dbReference>
<dbReference type="InterPro" id="IPR020806">
    <property type="entry name" value="PKS_PP-bd"/>
</dbReference>
<dbReference type="Proteomes" id="UP001499854">
    <property type="component" value="Unassembled WGS sequence"/>
</dbReference>
<evidence type="ECO:0000256" key="2">
    <source>
        <dbReference type="ARBA" id="ARBA00022450"/>
    </source>
</evidence>
<sequence length="994" mass="105704">MSEAPQFRHAPATEAQQGQWLLRELGREPAPLCRAWHVTGALDVPRLAAAWRALVERHEALRSALVTREGTPERRTRVDAGPEAFRFRGLDDAPAGFATLGLAGVAGPGDAAEPAPSEHAQLAVIRHGEGEYRVRLSVPRAFGDEAFLDTLVSELSLLCDEDNPDLAWWRSTLTPLPSDLQLPADRPRPAQPLAGAGLVVGTVDPQPFAVMLAALQALLHRYTGADRVAVAVLARNLLVLPADFAEGSTFREVLEASRADEALRHDVPLARVLATLPVPRDARRVPLCDVVFTYRTTPAPALALAGAVAEPCREPGPADADLLFSVDGSVVSLSYDADQFDQQTAEMILRHYRTLLRHASEAPDTAIADLVLETAEETERAVSDADRRIGDGLTHTAVELIRRQALADPEAIAVDAADGPMSYQTLRRTAAHVAQGLRAAGVRPGDPVVVRLPVGALPYAALLGVLEAGAHLCWFGVGDAGDRGRAVVSDLKPAALLVASDSGPDDLAEWYRTETGGPVIAVEAKSAADASFPEPPSSAPPPPPPTLDDLAYVAYTSGSTGAPKGIAQTHAALAQFAGWLAAEFDLGPAVRVAQWVTPEHDPALAETFAALVSGATLCPVPDRIRANPERFVDWLAQERISVLQTVPSFARELFHVITERRATERLAELRVLLLMGEALPGDLAAGLRSALPLARVANLYGPTETVAATWHEITGPLAGPAPIGRSIPGRLVLVLDAEDRPCPAGVTGELVIAGRYVADGYLGSRAQDHPAFAAVPGIEGPCYRTGDLARRRADGALEYRGRKDSQVKLLGSRLELADVEAALAGHESVAECAVVAVADQDGLAVRLVVCVVPRRGPDGAPLGAPDAWRSHLRRRFGRALLPALYRTMDRLPRTPTGKVDRRRLNAQVAAATRSAVARAPATVTEKELAAVWAGLLGAVPEHVDESFFALGGSSLQIPVLLRRVRERLAVPVSAADVYTHQTLAALAALIDRSR</sequence>
<dbReference type="RefSeq" id="WP_344661763.1">
    <property type="nucleotide sequence ID" value="NZ_BAAAQM010000059.1"/>
</dbReference>
<dbReference type="CDD" id="cd05930">
    <property type="entry name" value="A_NRPS"/>
    <property type="match status" value="1"/>
</dbReference>
<proteinExistence type="predicted"/>
<feature type="compositionally biased region" description="Pro residues" evidence="4">
    <location>
        <begin position="533"/>
        <end position="546"/>
    </location>
</feature>
<accession>A0ABN2T3D7</accession>
<dbReference type="InterPro" id="IPR042099">
    <property type="entry name" value="ANL_N_sf"/>
</dbReference>
<dbReference type="Pfam" id="PF00550">
    <property type="entry name" value="PP-binding"/>
    <property type="match status" value="1"/>
</dbReference>
<dbReference type="Gene3D" id="3.30.559.30">
    <property type="entry name" value="Nonribosomal peptide synthetase, condensation domain"/>
    <property type="match status" value="1"/>
</dbReference>
<dbReference type="InterPro" id="IPR036736">
    <property type="entry name" value="ACP-like_sf"/>
</dbReference>
<keyword evidence="3" id="KW-0597">Phosphoprotein</keyword>
<organism evidence="6 7">
    <name type="scientific">Catenulispora subtropica</name>
    <dbReference type="NCBI Taxonomy" id="450798"/>
    <lineage>
        <taxon>Bacteria</taxon>
        <taxon>Bacillati</taxon>
        <taxon>Actinomycetota</taxon>
        <taxon>Actinomycetes</taxon>
        <taxon>Catenulisporales</taxon>
        <taxon>Catenulisporaceae</taxon>
        <taxon>Catenulispora</taxon>
    </lineage>
</organism>
<dbReference type="Gene3D" id="3.30.559.10">
    <property type="entry name" value="Chloramphenicol acetyltransferase-like domain"/>
    <property type="match status" value="1"/>
</dbReference>
<evidence type="ECO:0000259" key="5">
    <source>
        <dbReference type="PROSITE" id="PS50075"/>
    </source>
</evidence>
<evidence type="ECO:0000313" key="7">
    <source>
        <dbReference type="Proteomes" id="UP001499854"/>
    </source>
</evidence>
<name>A0ABN2T3D7_9ACTN</name>
<dbReference type="InterPro" id="IPR000873">
    <property type="entry name" value="AMP-dep_synth/lig_dom"/>
</dbReference>